<evidence type="ECO:0000256" key="3">
    <source>
        <dbReference type="ARBA" id="ARBA00004172"/>
    </source>
</evidence>
<keyword evidence="6 20" id="KW-0812">Transmembrane</keyword>
<evidence type="ECO:0000256" key="19">
    <source>
        <dbReference type="ARBA" id="ARBA00076257"/>
    </source>
</evidence>
<evidence type="ECO:0000256" key="4">
    <source>
        <dbReference type="ARBA" id="ARBA00004279"/>
    </source>
</evidence>
<dbReference type="PANTHER" id="PTHR11506:SF35">
    <property type="entry name" value="LYSOSOME-ASSOCIATED MEMBRANE GLYCOPROTEIN 5"/>
    <property type="match status" value="1"/>
</dbReference>
<evidence type="ECO:0000256" key="13">
    <source>
        <dbReference type="ARBA" id="ARBA00023273"/>
    </source>
</evidence>
<evidence type="ECO:0000256" key="12">
    <source>
        <dbReference type="ARBA" id="ARBA00023180"/>
    </source>
</evidence>
<evidence type="ECO:0000256" key="17">
    <source>
        <dbReference type="ARBA" id="ARBA00060492"/>
    </source>
</evidence>
<evidence type="ECO:0000256" key="11">
    <source>
        <dbReference type="ARBA" id="ARBA00023136"/>
    </source>
</evidence>
<sequence length="337" mass="36348">MRFGLIILKTNTTIAPTTTPEVTTTTTTTRPPPTTTKAPETTTVKPPVTTTFEPTTTTTTTEAPAPTTTEAPKTTTTEAPKTTTTEAPKTTTTETPKTTTTAMPITTPSPEPEVPTYVVKDDKGEVCIAVQTYSSLKIPYVDKNNVTQNQDFDLKTNHISATGDCSGNETSSMVLKWRPENATTDWELKIDFAKMEQAMAAGEKPTYGASHITLSYFVESSVFPDAKEDSHVQVAAEGAFFKAKIGNYYSCKMEETLKLNSKNDTIVLMHTKDIKVEAFYASKGETFLGSAESCPGDSPTSSLVPILVGVGLAVMILVALVVFLIGSRRRAAVYESI</sequence>
<feature type="transmembrane region" description="Helical" evidence="22">
    <location>
        <begin position="303"/>
        <end position="325"/>
    </location>
</feature>
<keyword evidence="7" id="KW-0732">Signal</keyword>
<dbReference type="Pfam" id="PF01299">
    <property type="entry name" value="Lamp2-like_luminal"/>
    <property type="match status" value="1"/>
</dbReference>
<accession>A0ABD2PS14</accession>
<organism evidence="24 25">
    <name type="scientific">Cichlidogyrus casuarinus</name>
    <dbReference type="NCBI Taxonomy" id="1844966"/>
    <lineage>
        <taxon>Eukaryota</taxon>
        <taxon>Metazoa</taxon>
        <taxon>Spiralia</taxon>
        <taxon>Lophotrochozoa</taxon>
        <taxon>Platyhelminthes</taxon>
        <taxon>Monogenea</taxon>
        <taxon>Monopisthocotylea</taxon>
        <taxon>Dactylogyridea</taxon>
        <taxon>Ancyrocephalidae</taxon>
        <taxon>Cichlidogyrus</taxon>
    </lineage>
</organism>
<comment type="similarity">
    <text evidence="5 20">Belongs to the LAMP family.</text>
</comment>
<evidence type="ECO:0000256" key="8">
    <source>
        <dbReference type="ARBA" id="ARBA00022753"/>
    </source>
</evidence>
<evidence type="ECO:0000256" key="1">
    <source>
        <dbReference type="ARBA" id="ARBA00004151"/>
    </source>
</evidence>
<dbReference type="GO" id="GO:0005886">
    <property type="term" value="C:plasma membrane"/>
    <property type="evidence" value="ECO:0007669"/>
    <property type="project" value="UniProtKB-SubCell"/>
</dbReference>
<name>A0ABD2PS14_9PLAT</name>
<comment type="subcellular location">
    <subcellularLocation>
        <location evidence="4">Cell projection</location>
        <location evidence="4">Dendrite</location>
    </subcellularLocation>
    <subcellularLocation>
        <location evidence="17">Cell projection</location>
        <location evidence="17">Growth cone membrane</location>
        <topology evidence="17">Single-pass type I membrane protein</topology>
    </subcellularLocation>
    <subcellularLocation>
        <location evidence="15">Cytoplasmic vesicle</location>
        <location evidence="15">Secretory vesicle</location>
        <location evidence="15">Synaptic vesicle membrane</location>
        <topology evidence="15">Single-pass type I membrane protein</topology>
    </subcellularLocation>
    <subcellularLocation>
        <location evidence="2">Early endosome membrane</location>
        <topology evidence="2">Single-pass type I membrane protein</topology>
    </subcellularLocation>
    <subcellularLocation>
        <location evidence="1">Endoplasmic reticulum-Golgi intermediate compartment membrane</location>
        <topology evidence="1">Single-pass type I membrane protein</topology>
    </subcellularLocation>
    <subcellularLocation>
        <location evidence="20">Membrane</location>
        <topology evidence="20">Single-pass type I membrane protein</topology>
    </subcellularLocation>
    <subcellularLocation>
        <location evidence="3">Recycling endosome</location>
    </subcellularLocation>
</comment>
<feature type="domain" description="Lysosome-associated membrane glycoprotein 2-like luminal" evidence="23">
    <location>
        <begin position="112"/>
        <end position="279"/>
    </location>
</feature>
<evidence type="ECO:0000256" key="16">
    <source>
        <dbReference type="ARBA" id="ARBA00053950"/>
    </source>
</evidence>
<gene>
    <name evidence="24" type="ORF">Ciccas_011176</name>
</gene>
<evidence type="ECO:0000256" key="9">
    <source>
        <dbReference type="ARBA" id="ARBA00022989"/>
    </source>
</evidence>
<evidence type="ECO:0000256" key="5">
    <source>
        <dbReference type="ARBA" id="ARBA00009644"/>
    </source>
</evidence>
<reference evidence="24 25" key="1">
    <citation type="submission" date="2024-11" db="EMBL/GenBank/DDBJ databases">
        <title>Adaptive evolution of stress response genes in parasites aligns with host niche diversity.</title>
        <authorList>
            <person name="Hahn C."/>
            <person name="Resl P."/>
        </authorList>
    </citation>
    <scope>NUCLEOTIDE SEQUENCE [LARGE SCALE GENOMIC DNA]</scope>
    <source>
        <strain evidence="24">EGGRZ-B1_66</strain>
        <tissue evidence="24">Body</tissue>
    </source>
</reference>
<feature type="region of interest" description="Disordered" evidence="21">
    <location>
        <begin position="17"/>
        <end position="113"/>
    </location>
</feature>
<evidence type="ECO:0000256" key="21">
    <source>
        <dbReference type="SAM" id="MobiDB-lite"/>
    </source>
</evidence>
<evidence type="ECO:0000256" key="18">
    <source>
        <dbReference type="ARBA" id="ARBA00074379"/>
    </source>
</evidence>
<keyword evidence="12" id="KW-0325">Glycoprotein</keyword>
<keyword evidence="9 22" id="KW-1133">Transmembrane helix</keyword>
<dbReference type="Gene3D" id="2.40.160.110">
    <property type="match status" value="1"/>
</dbReference>
<comment type="caution">
    <text evidence="20">Lacks conserved residue(s) required for the propagation of feature annotation.</text>
</comment>
<evidence type="ECO:0000313" key="25">
    <source>
        <dbReference type="Proteomes" id="UP001626550"/>
    </source>
</evidence>
<dbReference type="EMBL" id="JBJKFK010003109">
    <property type="protein sequence ID" value="KAL3310260.1"/>
    <property type="molecule type" value="Genomic_DNA"/>
</dbReference>
<dbReference type="PANTHER" id="PTHR11506">
    <property type="entry name" value="LYSOSOME-ASSOCIATED MEMBRANE GLYCOPROTEIN"/>
    <property type="match status" value="1"/>
</dbReference>
<evidence type="ECO:0000256" key="22">
    <source>
        <dbReference type="SAM" id="Phobius"/>
    </source>
</evidence>
<feature type="disulfide bond" evidence="20">
    <location>
        <begin position="127"/>
        <end position="165"/>
    </location>
</feature>
<evidence type="ECO:0000313" key="24">
    <source>
        <dbReference type="EMBL" id="KAL3310260.1"/>
    </source>
</evidence>
<evidence type="ECO:0000256" key="20">
    <source>
        <dbReference type="PROSITE-ProRule" id="PRU00740"/>
    </source>
</evidence>
<dbReference type="CDD" id="cd12087">
    <property type="entry name" value="TM_EGFR-like"/>
    <property type="match status" value="1"/>
</dbReference>
<keyword evidence="11 20" id="KW-0472">Membrane</keyword>
<keyword evidence="10" id="KW-0770">Synapse</keyword>
<evidence type="ECO:0000256" key="15">
    <source>
        <dbReference type="ARBA" id="ARBA00029428"/>
    </source>
</evidence>
<comment type="function">
    <text evidence="16">Plays a role in short-term synaptic plasticity in a subset of GABAergic neurons in the brain.</text>
</comment>
<proteinExistence type="inferred from homology"/>
<evidence type="ECO:0000256" key="10">
    <source>
        <dbReference type="ARBA" id="ARBA00023018"/>
    </source>
</evidence>
<dbReference type="AlphaFoldDB" id="A0ABD2PS14"/>
<dbReference type="Proteomes" id="UP001626550">
    <property type="component" value="Unassembled WGS sequence"/>
</dbReference>
<keyword evidence="13" id="KW-0966">Cell projection</keyword>
<keyword evidence="20" id="KW-1015">Disulfide bond</keyword>
<protein>
    <recommendedName>
        <fullName evidence="18">Lysosome-associated membrane glycoprotein 5</fullName>
    </recommendedName>
    <alternativeName>
        <fullName evidence="19">Lysosome-associated membrane protein 5</fullName>
    </alternativeName>
</protein>
<dbReference type="PROSITE" id="PS51407">
    <property type="entry name" value="LAMP_3"/>
    <property type="match status" value="1"/>
</dbReference>
<feature type="compositionally biased region" description="Low complexity" evidence="21">
    <location>
        <begin position="17"/>
        <end position="106"/>
    </location>
</feature>
<dbReference type="InterPro" id="IPR048528">
    <property type="entry name" value="Lamp2-like_luminal"/>
</dbReference>
<evidence type="ECO:0000256" key="14">
    <source>
        <dbReference type="ARBA" id="ARBA00023329"/>
    </source>
</evidence>
<evidence type="ECO:0000259" key="23">
    <source>
        <dbReference type="Pfam" id="PF01299"/>
    </source>
</evidence>
<keyword evidence="25" id="KW-1185">Reference proteome</keyword>
<evidence type="ECO:0000256" key="2">
    <source>
        <dbReference type="ARBA" id="ARBA00004158"/>
    </source>
</evidence>
<keyword evidence="8" id="KW-0967">Endosome</keyword>
<comment type="caution">
    <text evidence="24">The sequence shown here is derived from an EMBL/GenBank/DDBJ whole genome shotgun (WGS) entry which is preliminary data.</text>
</comment>
<evidence type="ECO:0000256" key="7">
    <source>
        <dbReference type="ARBA" id="ARBA00022729"/>
    </source>
</evidence>
<dbReference type="InterPro" id="IPR002000">
    <property type="entry name" value="Lysosome-assoc_membr_glycop"/>
</dbReference>
<dbReference type="GO" id="GO:0010008">
    <property type="term" value="C:endosome membrane"/>
    <property type="evidence" value="ECO:0007669"/>
    <property type="project" value="UniProtKB-SubCell"/>
</dbReference>
<keyword evidence="14" id="KW-0968">Cytoplasmic vesicle</keyword>
<evidence type="ECO:0000256" key="6">
    <source>
        <dbReference type="ARBA" id="ARBA00022692"/>
    </source>
</evidence>